<evidence type="ECO:0000256" key="4">
    <source>
        <dbReference type="ARBA" id="ARBA00023163"/>
    </source>
</evidence>
<gene>
    <name evidence="7" type="ORF">DM02DRAFT_618287</name>
</gene>
<evidence type="ECO:0000313" key="7">
    <source>
        <dbReference type="EMBL" id="PVH94917.1"/>
    </source>
</evidence>
<keyword evidence="3" id="KW-0805">Transcription regulation</keyword>
<evidence type="ECO:0000256" key="1">
    <source>
        <dbReference type="ARBA" id="ARBA00022723"/>
    </source>
</evidence>
<organism evidence="7 8">
    <name type="scientific">Periconia macrospinosa</name>
    <dbReference type="NCBI Taxonomy" id="97972"/>
    <lineage>
        <taxon>Eukaryota</taxon>
        <taxon>Fungi</taxon>
        <taxon>Dikarya</taxon>
        <taxon>Ascomycota</taxon>
        <taxon>Pezizomycotina</taxon>
        <taxon>Dothideomycetes</taxon>
        <taxon>Pleosporomycetidae</taxon>
        <taxon>Pleosporales</taxon>
        <taxon>Massarineae</taxon>
        <taxon>Periconiaceae</taxon>
        <taxon>Periconia</taxon>
    </lineage>
</organism>
<evidence type="ECO:0000256" key="3">
    <source>
        <dbReference type="ARBA" id="ARBA00023015"/>
    </source>
</evidence>
<dbReference type="Proteomes" id="UP000244855">
    <property type="component" value="Unassembled WGS sequence"/>
</dbReference>
<dbReference type="GO" id="GO:0008270">
    <property type="term" value="F:zinc ion binding"/>
    <property type="evidence" value="ECO:0007669"/>
    <property type="project" value="InterPro"/>
</dbReference>
<keyword evidence="4" id="KW-0804">Transcription</keyword>
<dbReference type="PANTHER" id="PTHR47660">
    <property type="entry name" value="TRANSCRIPTION FACTOR WITH C2H2 AND ZN(2)-CYS(6) DNA BINDING DOMAIN (EUROFUNG)-RELATED-RELATED"/>
    <property type="match status" value="1"/>
</dbReference>
<dbReference type="Gene3D" id="4.10.240.10">
    <property type="entry name" value="Zn(2)-C6 fungal-type DNA-binding domain"/>
    <property type="match status" value="1"/>
</dbReference>
<dbReference type="InterPro" id="IPR001138">
    <property type="entry name" value="Zn2Cys6_DnaBD"/>
</dbReference>
<name>A0A2V1D9V8_9PLEO</name>
<dbReference type="InterPro" id="IPR036864">
    <property type="entry name" value="Zn2-C6_fun-type_DNA-bd_sf"/>
</dbReference>
<evidence type="ECO:0000256" key="2">
    <source>
        <dbReference type="ARBA" id="ARBA00022833"/>
    </source>
</evidence>
<dbReference type="EMBL" id="KZ805516">
    <property type="protein sequence ID" value="PVH94917.1"/>
    <property type="molecule type" value="Genomic_DNA"/>
</dbReference>
<evidence type="ECO:0000256" key="5">
    <source>
        <dbReference type="ARBA" id="ARBA00023242"/>
    </source>
</evidence>
<sequence>MMDAIGARRSCRRCNEAKRKCDRTTPSCRLCRRKKLECVYPPRRPSCFVPLESECLSSVPAISEDELLGFEEISNELALAHSFPLDDHHPITGNIFDVIDTRHRGAWFLSPDSFAIDHTCVPVPPGFEVSHLNDFVRLFQRWMEDWVKTRGNPFIHRKLYRASLPPCLQIAFATYSAYLNRTPDTAETILSMVNDQANVLVSVLDIERDSSSSLLNDIARIHALLSYQIIGLFDGDIRSRHLAEKRAAYLMMFLDSALEKARSFGGEQIISYDSAQFALTMPQLIQSDESLWQAWILLESLRRTWLIGIGIKNGYDALKQGWVDCNGDLQFTTREGLWSATSSSEWAKICAEKDVNFLGRFNCERLFSIPAKEVDELGKVMCELTYGKLRYSQWLNDT</sequence>
<dbReference type="OrthoDB" id="5355161at2759"/>
<reference evidence="7 8" key="1">
    <citation type="journal article" date="2018" name="Sci. Rep.">
        <title>Comparative genomics provides insights into the lifestyle and reveals functional heterogeneity of dark septate endophytic fungi.</title>
        <authorList>
            <person name="Knapp D.G."/>
            <person name="Nemeth J.B."/>
            <person name="Barry K."/>
            <person name="Hainaut M."/>
            <person name="Henrissat B."/>
            <person name="Johnson J."/>
            <person name="Kuo A."/>
            <person name="Lim J.H.P."/>
            <person name="Lipzen A."/>
            <person name="Nolan M."/>
            <person name="Ohm R.A."/>
            <person name="Tamas L."/>
            <person name="Grigoriev I.V."/>
            <person name="Spatafora J.W."/>
            <person name="Nagy L.G."/>
            <person name="Kovacs G.M."/>
        </authorList>
    </citation>
    <scope>NUCLEOTIDE SEQUENCE [LARGE SCALE GENOMIC DNA]</scope>
    <source>
        <strain evidence="7 8">DSE2036</strain>
    </source>
</reference>
<dbReference type="SUPFAM" id="SSF57701">
    <property type="entry name" value="Zn2/Cys6 DNA-binding domain"/>
    <property type="match status" value="1"/>
</dbReference>
<keyword evidence="1" id="KW-0479">Metal-binding</keyword>
<feature type="domain" description="Zn(2)-C6 fungal-type" evidence="6">
    <location>
        <begin position="10"/>
        <end position="40"/>
    </location>
</feature>
<dbReference type="PROSITE" id="PS50048">
    <property type="entry name" value="ZN2_CY6_FUNGAL_2"/>
    <property type="match status" value="1"/>
</dbReference>
<keyword evidence="2" id="KW-0862">Zinc</keyword>
<dbReference type="CDD" id="cd00067">
    <property type="entry name" value="GAL4"/>
    <property type="match status" value="1"/>
</dbReference>
<keyword evidence="8" id="KW-1185">Reference proteome</keyword>
<dbReference type="GO" id="GO:0000981">
    <property type="term" value="F:DNA-binding transcription factor activity, RNA polymerase II-specific"/>
    <property type="evidence" value="ECO:0007669"/>
    <property type="project" value="InterPro"/>
</dbReference>
<keyword evidence="5" id="KW-0539">Nucleus</keyword>
<evidence type="ECO:0000313" key="8">
    <source>
        <dbReference type="Proteomes" id="UP000244855"/>
    </source>
</evidence>
<dbReference type="AlphaFoldDB" id="A0A2V1D9V8"/>
<proteinExistence type="predicted"/>
<evidence type="ECO:0000259" key="6">
    <source>
        <dbReference type="PROSITE" id="PS50048"/>
    </source>
</evidence>
<dbReference type="Pfam" id="PF00172">
    <property type="entry name" value="Zn_clus"/>
    <property type="match status" value="1"/>
</dbReference>
<protein>
    <recommendedName>
        <fullName evidence="6">Zn(2)-C6 fungal-type domain-containing protein</fullName>
    </recommendedName>
</protein>
<accession>A0A2V1D9V8</accession>
<dbReference type="STRING" id="97972.A0A2V1D9V8"/>